<organism evidence="2 3">
    <name type="scientific">Actinoplanes couchii</name>
    <dbReference type="NCBI Taxonomy" id="403638"/>
    <lineage>
        <taxon>Bacteria</taxon>
        <taxon>Bacillati</taxon>
        <taxon>Actinomycetota</taxon>
        <taxon>Actinomycetes</taxon>
        <taxon>Micromonosporales</taxon>
        <taxon>Micromonosporaceae</taxon>
        <taxon>Actinoplanes</taxon>
    </lineage>
</organism>
<protein>
    <submittedName>
        <fullName evidence="2">Transcriptional regulator</fullName>
    </submittedName>
</protein>
<comment type="caution">
    <text evidence="2">The sequence shown here is derived from an EMBL/GenBank/DDBJ whole genome shotgun (WGS) entry which is preliminary data.</text>
</comment>
<reference evidence="2 3" key="1">
    <citation type="submission" date="2021-01" db="EMBL/GenBank/DDBJ databases">
        <title>Whole genome shotgun sequence of Actinoplanes couchii NBRC 106145.</title>
        <authorList>
            <person name="Komaki H."/>
            <person name="Tamura T."/>
        </authorList>
    </citation>
    <scope>NUCLEOTIDE SEQUENCE [LARGE SCALE GENOMIC DNA]</scope>
    <source>
        <strain evidence="2 3">NBRC 106145</strain>
    </source>
</reference>
<dbReference type="Gene3D" id="1.10.260.40">
    <property type="entry name" value="lambda repressor-like DNA-binding domains"/>
    <property type="match status" value="1"/>
</dbReference>
<evidence type="ECO:0000259" key="1">
    <source>
        <dbReference type="PROSITE" id="PS50943"/>
    </source>
</evidence>
<proteinExistence type="predicted"/>
<dbReference type="InterPro" id="IPR001387">
    <property type="entry name" value="Cro/C1-type_HTH"/>
</dbReference>
<gene>
    <name evidence="2" type="ORF">Aco03nite_090460</name>
</gene>
<dbReference type="SMART" id="SM00530">
    <property type="entry name" value="HTH_XRE"/>
    <property type="match status" value="1"/>
</dbReference>
<keyword evidence="3" id="KW-1185">Reference proteome</keyword>
<dbReference type="RefSeq" id="WP_203807852.1">
    <property type="nucleotide sequence ID" value="NZ_BAAAQE010000074.1"/>
</dbReference>
<dbReference type="Pfam" id="PF13560">
    <property type="entry name" value="HTH_31"/>
    <property type="match status" value="1"/>
</dbReference>
<dbReference type="PROSITE" id="PS50943">
    <property type="entry name" value="HTH_CROC1"/>
    <property type="match status" value="1"/>
</dbReference>
<name>A0ABQ3XQ59_9ACTN</name>
<dbReference type="CDD" id="cd00093">
    <property type="entry name" value="HTH_XRE"/>
    <property type="match status" value="1"/>
</dbReference>
<evidence type="ECO:0000313" key="3">
    <source>
        <dbReference type="Proteomes" id="UP000612282"/>
    </source>
</evidence>
<sequence length="291" mass="31818">MPTDASAQRLRVGAELRRLRLQAQLSGEFVANAFGWAQSKVSRMETGRTAFTVKDVAGLLALYGVPDDVRAELLGATAEDTGEGAWIVRAGGFPRRQGSISQLESTAKRIRHHQPVVLPGLLQTYDYARAVISAAGATDPDSIAAARMKRQEMLTAPNAPKYEVVLDARALLLGVADVDLIRAQIRSLAERVASLKSLDFRIIPFGKVSPVFTTVGFTLYEFKEPTSPAVAWVETPTGDVYFSAREDTDRYSSLFQKLQSVALPQSHAVRYLQSLEHDIERYLTGPDLGGI</sequence>
<dbReference type="SUPFAM" id="SSF47413">
    <property type="entry name" value="lambda repressor-like DNA-binding domains"/>
    <property type="match status" value="1"/>
</dbReference>
<dbReference type="Pfam" id="PF19054">
    <property type="entry name" value="DUF5753"/>
    <property type="match status" value="1"/>
</dbReference>
<accession>A0ABQ3XQ59</accession>
<feature type="domain" description="HTH cro/C1-type" evidence="1">
    <location>
        <begin position="16"/>
        <end position="69"/>
    </location>
</feature>
<dbReference type="EMBL" id="BOMG01000111">
    <property type="protein sequence ID" value="GID60642.1"/>
    <property type="molecule type" value="Genomic_DNA"/>
</dbReference>
<dbReference type="InterPro" id="IPR010982">
    <property type="entry name" value="Lambda_DNA-bd_dom_sf"/>
</dbReference>
<evidence type="ECO:0000313" key="2">
    <source>
        <dbReference type="EMBL" id="GID60642.1"/>
    </source>
</evidence>
<dbReference type="Proteomes" id="UP000612282">
    <property type="component" value="Unassembled WGS sequence"/>
</dbReference>
<dbReference type="InterPro" id="IPR043917">
    <property type="entry name" value="DUF5753"/>
</dbReference>